<comment type="caution">
    <text evidence="10">The sequence shown here is derived from an EMBL/GenBank/DDBJ whole genome shotgun (WGS) entry which is preliminary data.</text>
</comment>
<feature type="transmembrane region" description="Helical" evidence="9">
    <location>
        <begin position="267"/>
        <end position="290"/>
    </location>
</feature>
<keyword evidence="3" id="KW-1003">Cell membrane</keyword>
<dbReference type="GO" id="GO:0005243">
    <property type="term" value="F:gap junction channel activity"/>
    <property type="evidence" value="ECO:0007669"/>
    <property type="project" value="TreeGrafter"/>
</dbReference>
<dbReference type="PANTHER" id="PTHR11893:SF45">
    <property type="entry name" value="INNEXIN"/>
    <property type="match status" value="1"/>
</dbReference>
<feature type="transmembrane region" description="Helical" evidence="9">
    <location>
        <begin position="106"/>
        <end position="125"/>
    </location>
</feature>
<evidence type="ECO:0000256" key="9">
    <source>
        <dbReference type="RuleBase" id="RU010713"/>
    </source>
</evidence>
<dbReference type="PROSITE" id="PS51013">
    <property type="entry name" value="PANNEXIN"/>
    <property type="match status" value="1"/>
</dbReference>
<dbReference type="EMBL" id="REGN01005897">
    <property type="protein sequence ID" value="RNA11649.1"/>
    <property type="molecule type" value="Genomic_DNA"/>
</dbReference>
<accession>A0A3M7QK42</accession>
<reference evidence="10 11" key="1">
    <citation type="journal article" date="2018" name="Sci. Rep.">
        <title>Genomic signatures of local adaptation to the degree of environmental predictability in rotifers.</title>
        <authorList>
            <person name="Franch-Gras L."/>
            <person name="Hahn C."/>
            <person name="Garcia-Roger E.M."/>
            <person name="Carmona M.J."/>
            <person name="Serra M."/>
            <person name="Gomez A."/>
        </authorList>
    </citation>
    <scope>NUCLEOTIDE SEQUENCE [LARGE SCALE GENOMIC DNA]</scope>
    <source>
        <strain evidence="10">HYR1</strain>
    </source>
</reference>
<dbReference type="STRING" id="10195.A0A3M7QK42"/>
<comment type="function">
    <text evidence="9">Structural component of the gap junctions.</text>
</comment>
<comment type="similarity">
    <text evidence="9">Belongs to the pannexin family.</text>
</comment>
<comment type="subcellular location">
    <subcellularLocation>
        <location evidence="1 9">Cell membrane</location>
        <topology evidence="1 9">Multi-pass membrane protein</topology>
    </subcellularLocation>
</comment>
<dbReference type="PANTHER" id="PTHR11893">
    <property type="entry name" value="INNEXIN"/>
    <property type="match status" value="1"/>
</dbReference>
<feature type="transmembrane region" description="Helical" evidence="9">
    <location>
        <begin position="182"/>
        <end position="206"/>
    </location>
</feature>
<keyword evidence="8 9" id="KW-0407">Ion channel</keyword>
<name>A0A3M7QK42_BRAPC</name>
<evidence type="ECO:0000256" key="1">
    <source>
        <dbReference type="ARBA" id="ARBA00004651"/>
    </source>
</evidence>
<keyword evidence="5 9" id="KW-1133">Transmembrane helix</keyword>
<evidence type="ECO:0000256" key="6">
    <source>
        <dbReference type="ARBA" id="ARBA00023065"/>
    </source>
</evidence>
<keyword evidence="11" id="KW-1185">Reference proteome</keyword>
<evidence type="ECO:0000256" key="7">
    <source>
        <dbReference type="ARBA" id="ARBA00023136"/>
    </source>
</evidence>
<keyword evidence="7 9" id="KW-0472">Membrane</keyword>
<gene>
    <name evidence="9" type="primary">inx</name>
    <name evidence="10" type="ORF">BpHYR1_049704</name>
</gene>
<evidence type="ECO:0000256" key="3">
    <source>
        <dbReference type="ARBA" id="ARBA00022475"/>
    </source>
</evidence>
<feature type="transmembrane region" description="Helical" evidence="9">
    <location>
        <begin position="33"/>
        <end position="52"/>
    </location>
</feature>
<evidence type="ECO:0000256" key="8">
    <source>
        <dbReference type="ARBA" id="ARBA00023303"/>
    </source>
</evidence>
<dbReference type="Pfam" id="PF00876">
    <property type="entry name" value="Innexin"/>
    <property type="match status" value="1"/>
</dbReference>
<dbReference type="PRINTS" id="PR01262">
    <property type="entry name" value="INNEXIN"/>
</dbReference>
<dbReference type="AlphaFoldDB" id="A0A3M7QK42"/>
<keyword evidence="6 9" id="KW-0406">Ion transport</keyword>
<dbReference type="InterPro" id="IPR000990">
    <property type="entry name" value="Innexin"/>
</dbReference>
<dbReference type="Proteomes" id="UP000276133">
    <property type="component" value="Unassembled WGS sequence"/>
</dbReference>
<sequence length="356" mass="42689">MILELISCYETLTSFRIEVYNDDGRVEKLIRRFSATMMIVFSSIFFIVQLVGSRIKCWCPNEYSDTKCDYANTHCYITNFYVPISNSSHLPRREELHSHKILYYQWIPYIFFLQGAMFYLPNVIWRWLYSKSGFDFDECFRTLRSDSSDQNDSEEIILVTEQIEKIILKKNKNSSKLFNNGFYLAFSYLLTKILYLSSIIFQFYVINNWFMDEHYRSYNWIFGSHLFNLTDRFPHMTLCKYEVFILNDLQTHWLQCVLPLNVYLRKAILIIYFWLIFLFCLIVGNMIDYIMYLRNGKKLFVNLIQDEKINEDNTNEILRNLNADALLVIKLLKSNTNNFYLSAIATKLYQNKTKML</sequence>
<keyword evidence="2 9" id="KW-0813">Transport</keyword>
<organism evidence="10 11">
    <name type="scientific">Brachionus plicatilis</name>
    <name type="common">Marine rotifer</name>
    <name type="synonym">Brachionus muelleri</name>
    <dbReference type="NCBI Taxonomy" id="10195"/>
    <lineage>
        <taxon>Eukaryota</taxon>
        <taxon>Metazoa</taxon>
        <taxon>Spiralia</taxon>
        <taxon>Gnathifera</taxon>
        <taxon>Rotifera</taxon>
        <taxon>Eurotatoria</taxon>
        <taxon>Monogononta</taxon>
        <taxon>Pseudotrocha</taxon>
        <taxon>Ploima</taxon>
        <taxon>Brachionidae</taxon>
        <taxon>Brachionus</taxon>
    </lineage>
</organism>
<evidence type="ECO:0000256" key="5">
    <source>
        <dbReference type="ARBA" id="ARBA00022989"/>
    </source>
</evidence>
<dbReference type="GO" id="GO:0034220">
    <property type="term" value="P:monoatomic ion transmembrane transport"/>
    <property type="evidence" value="ECO:0007669"/>
    <property type="project" value="UniProtKB-KW"/>
</dbReference>
<evidence type="ECO:0000313" key="11">
    <source>
        <dbReference type="Proteomes" id="UP000276133"/>
    </source>
</evidence>
<dbReference type="OrthoDB" id="5867527at2759"/>
<keyword evidence="4 9" id="KW-0812">Transmembrane</keyword>
<dbReference type="GO" id="GO:0005921">
    <property type="term" value="C:gap junction"/>
    <property type="evidence" value="ECO:0007669"/>
    <property type="project" value="UniProtKB-UniRule"/>
</dbReference>
<dbReference type="GO" id="GO:0005886">
    <property type="term" value="C:plasma membrane"/>
    <property type="evidence" value="ECO:0007669"/>
    <property type="project" value="UniProtKB-SubCell"/>
</dbReference>
<evidence type="ECO:0000313" key="10">
    <source>
        <dbReference type="EMBL" id="RNA11649.1"/>
    </source>
</evidence>
<evidence type="ECO:0000256" key="4">
    <source>
        <dbReference type="ARBA" id="ARBA00022692"/>
    </source>
</evidence>
<proteinExistence type="inferred from homology"/>
<protein>
    <recommendedName>
        <fullName evidence="9">Innexin</fullName>
    </recommendedName>
</protein>
<evidence type="ECO:0000256" key="2">
    <source>
        <dbReference type="ARBA" id="ARBA00022448"/>
    </source>
</evidence>